<feature type="region of interest" description="Disordered" evidence="1">
    <location>
        <begin position="1"/>
        <end position="71"/>
    </location>
</feature>
<dbReference type="EMBL" id="LR797116">
    <property type="protein sequence ID" value="CAB4187974.1"/>
    <property type="molecule type" value="Genomic_DNA"/>
</dbReference>
<gene>
    <name evidence="3" type="ORF">UFOVP1017_38</name>
    <name evidence="4" type="ORF">UFOVP1168_38</name>
    <name evidence="5" type="ORF">UFOVP1617_15</name>
    <name evidence="2" type="ORF">UFOVP511_38</name>
</gene>
<name>A0A6J5R8D6_9CAUD</name>
<dbReference type="EMBL" id="LR796968">
    <property type="protein sequence ID" value="CAB4178531.1"/>
    <property type="molecule type" value="Genomic_DNA"/>
</dbReference>
<protein>
    <submittedName>
        <fullName evidence="4">Uncharacterized protein</fullName>
    </submittedName>
</protein>
<evidence type="ECO:0000256" key="1">
    <source>
        <dbReference type="SAM" id="MobiDB-lite"/>
    </source>
</evidence>
<dbReference type="EMBL" id="LR797483">
    <property type="protein sequence ID" value="CAB4219573.1"/>
    <property type="molecule type" value="Genomic_DNA"/>
</dbReference>
<accession>A0A6J5R8D6</accession>
<sequence length="303" mass="33631">MSTELNDSASDVTSVVPVSDMTIDSSHETPEQIQATMDSDVVVESTTTDLPVNEPVKAAPVKSNRRSDPTEAVKAAIAKQREAERRAEAAEARVQQLVQPLPVESETAPDWSRFKNMPGVPRVEQFDAYEDYSMALAAFVADARHQERDVVRHQAYQQRQIEESQQQQQQQWMSRLRDASAQDPELMASLNPDTPMSLPMQHLAMDSPVGIEMLKWLSANPEESQRLSTLHPAETYREMGKLEARLEAASVRGPARVVSSAKAPIKPLGTSPPVADPFAITDELSMDEHFRRMNAADRAAGRM</sequence>
<feature type="compositionally biased region" description="Polar residues" evidence="1">
    <location>
        <begin position="1"/>
        <end position="13"/>
    </location>
</feature>
<evidence type="ECO:0000313" key="4">
    <source>
        <dbReference type="EMBL" id="CAB4187974.1"/>
    </source>
</evidence>
<reference evidence="4" key="1">
    <citation type="submission" date="2020-05" db="EMBL/GenBank/DDBJ databases">
        <authorList>
            <person name="Chiriac C."/>
            <person name="Salcher M."/>
            <person name="Ghai R."/>
            <person name="Kavagutti S V."/>
        </authorList>
    </citation>
    <scope>NUCLEOTIDE SEQUENCE</scope>
</reference>
<evidence type="ECO:0000313" key="2">
    <source>
        <dbReference type="EMBL" id="CAB4147647.1"/>
    </source>
</evidence>
<proteinExistence type="predicted"/>
<dbReference type="EMBL" id="LR796490">
    <property type="protein sequence ID" value="CAB4147647.1"/>
    <property type="molecule type" value="Genomic_DNA"/>
</dbReference>
<evidence type="ECO:0000313" key="3">
    <source>
        <dbReference type="EMBL" id="CAB4178531.1"/>
    </source>
</evidence>
<evidence type="ECO:0000313" key="5">
    <source>
        <dbReference type="EMBL" id="CAB4219573.1"/>
    </source>
</evidence>
<organism evidence="4">
    <name type="scientific">uncultured Caudovirales phage</name>
    <dbReference type="NCBI Taxonomy" id="2100421"/>
    <lineage>
        <taxon>Viruses</taxon>
        <taxon>Duplodnaviria</taxon>
        <taxon>Heunggongvirae</taxon>
        <taxon>Uroviricota</taxon>
        <taxon>Caudoviricetes</taxon>
        <taxon>Peduoviridae</taxon>
        <taxon>Maltschvirus</taxon>
        <taxon>Maltschvirus maltsch</taxon>
    </lineage>
</organism>